<dbReference type="GO" id="GO:0000723">
    <property type="term" value="P:telomere maintenance"/>
    <property type="evidence" value="ECO:0007669"/>
    <property type="project" value="InterPro"/>
</dbReference>
<dbReference type="InterPro" id="IPR003593">
    <property type="entry name" value="AAA+_ATPase"/>
</dbReference>
<comment type="catalytic activity">
    <reaction evidence="14 15">
        <text>ATP + H2O = ADP + phosphate + H(+)</text>
        <dbReference type="Rhea" id="RHEA:13065"/>
        <dbReference type="ChEBI" id="CHEBI:15377"/>
        <dbReference type="ChEBI" id="CHEBI:15378"/>
        <dbReference type="ChEBI" id="CHEBI:30616"/>
        <dbReference type="ChEBI" id="CHEBI:43474"/>
        <dbReference type="ChEBI" id="CHEBI:456216"/>
        <dbReference type="EC" id="5.6.2.3"/>
    </reaction>
</comment>
<dbReference type="EC" id="5.6.2.3" evidence="15"/>
<keyword evidence="4 15" id="KW-0227">DNA damage</keyword>
<feature type="compositionally biased region" description="Polar residues" evidence="16">
    <location>
        <begin position="287"/>
        <end position="300"/>
    </location>
</feature>
<protein>
    <recommendedName>
        <fullName evidence="15">ATP-dependent DNA helicase PIF1</fullName>
        <ecNumber evidence="15">5.6.2.3</ecNumber>
    </recommendedName>
    <alternativeName>
        <fullName evidence="15">DNA 5'-3' helicase PIF1</fullName>
    </alternativeName>
    <alternativeName>
        <fullName evidence="15">DNA repair and recombination helicase PIF1</fullName>
    </alternativeName>
</protein>
<feature type="binding site" evidence="15">
    <location>
        <begin position="650"/>
        <end position="657"/>
    </location>
    <ligand>
        <name>ATP</name>
        <dbReference type="ChEBI" id="CHEBI:30616"/>
    </ligand>
</feature>
<evidence type="ECO:0000256" key="1">
    <source>
        <dbReference type="ARBA" id="ARBA00001946"/>
    </source>
</evidence>
<dbReference type="SUPFAM" id="SSF52540">
    <property type="entry name" value="P-loop containing nucleoside triphosphate hydrolases"/>
    <property type="match status" value="2"/>
</dbReference>
<evidence type="ECO:0000256" key="4">
    <source>
        <dbReference type="ARBA" id="ARBA00022763"/>
    </source>
</evidence>
<keyword evidence="11 15" id="KW-0234">DNA repair</keyword>
<comment type="function">
    <text evidence="15">DNA-dependent ATPase and 5'-3' DNA helicase required for the maintenance of both mitochondrial and nuclear genome stability.</text>
</comment>
<dbReference type="CDD" id="cd18037">
    <property type="entry name" value="DEXSc_Pif1_like"/>
    <property type="match status" value="1"/>
</dbReference>
<keyword evidence="5 15" id="KW-0378">Hydrolase</keyword>
<comment type="subunit">
    <text evidence="15">Monomer.</text>
</comment>
<keyword evidence="13 15" id="KW-0539">Nucleus</keyword>
<feature type="compositionally biased region" description="Polar residues" evidence="16">
    <location>
        <begin position="442"/>
        <end position="473"/>
    </location>
</feature>
<feature type="DNA-binding region" evidence="15">
    <location>
        <begin position="1061"/>
        <end position="1080"/>
    </location>
</feature>
<dbReference type="GO" id="GO:0005524">
    <property type="term" value="F:ATP binding"/>
    <property type="evidence" value="ECO:0007669"/>
    <property type="project" value="UniProtKB-UniRule"/>
</dbReference>
<dbReference type="GO" id="GO:0006310">
    <property type="term" value="P:DNA recombination"/>
    <property type="evidence" value="ECO:0007669"/>
    <property type="project" value="UniProtKB-UniRule"/>
</dbReference>
<dbReference type="InterPro" id="IPR049163">
    <property type="entry name" value="Pif1-like_2B_dom"/>
</dbReference>
<dbReference type="InterPro" id="IPR010285">
    <property type="entry name" value="DNA_helicase_pif1-like_DEAD"/>
</dbReference>
<keyword evidence="8 15" id="KW-0238">DNA-binding</keyword>
<dbReference type="Pfam" id="PF05970">
    <property type="entry name" value="PIF1"/>
    <property type="match status" value="1"/>
</dbReference>
<feature type="compositionally biased region" description="Polar residues" evidence="16">
    <location>
        <begin position="307"/>
        <end position="319"/>
    </location>
</feature>
<sequence>MTLNTSTDSIFCCSSAVPVRTSQDNKLHNDPNRELHDAIFRSFLAFAIQKQRTADLLALILGDYHQETNVPPPSISTPAPQSDTPVPVLTLEALRNNPLTPQTPYVIHLTSRHDFGPVYSHRYFACPLNLQNDWVEITHVQWFAQGEPFKMKAEKWDLKCAGDSRFFRMTLRPNLALRYRQQVVVEEVPLLSAPQQTYRVSKSRLLDAKIILLQTAIEADFCLASFSLATRGLLASSRKVPRPFFSSVSPILNAPLRYSTIADVMLGRAVQEHQPPPSKTPLEKQLFPSSSPAQDGNIQEQFKKAQRSSQSIGGYTNYRNPSKPSNFSNPSKNLRAKSPNVIQTMRQKSESIASTASTTGLSSILNNLDAFQNTPDTIYSMQDVSALPKSFTSHPAVHFDENDFDDDADLDLDMDFEIPPALPMAAPPRPSSQKESAKSPYTLPQLQHPTPSHQRSYIPSSSGVTWSESSPSHRATPPGVKRQRGEAAALELVETIEDDNPPQPSKRRTLPWLQKRAEEDEISARIEEEEEEEEDAEAALANGSSPVRICIHCKQTGHESSACPKSGKYNYTPKDKKLPWNSTGSAIREEKKRFKDKQKAARKNDEAAAEALESRHCTKIVAVAPITLSQEQRRVLDLVVNQNKSVFFTGSAGTGKSVLMRAIIADLRKKFIREPERVAVTASTGLAACNIGGVTLHSFSGIGLGKEDVPTLVKKIKRNPKAKNRWLKIKILIIDEISMVDGDLFDKLEAIARAMRNNGRPFGGIQLVITGDFFQLPPVPEYDNKARGVKFAFDAGTWSTAVHHTIGLTEVFRQKDPVFANMLNEMRLGKITDDTVRAFKKLNRKPKFEDTLEATELFPTRNEVENSNAYRMRALVGKCYRYDALDTGTIQDQNQRDKLLSNMMAPKSLELKKGAQVMLIKNMDDGLVNGSLGKVIAFMSETTFEIYDQNPELLDDGIEAVQAEAMKQRPSVTARFSNSKDSNPNSGKEFPLVRFTLADGTSRDLLVMPEDWKIELPNGEVQAQRSQLPLILAWALSIHKAQGQTLERVKIDLKRIFEKGQAYVALSRAVSQEGLEVHNFDKSKVMAHPRVAQFYNSLYSVNKAMEPPKVAFAAPKAKPALPRAQPARVEQVYDFDDEEEAMAAYG</sequence>
<evidence type="ECO:0000256" key="12">
    <source>
        <dbReference type="ARBA" id="ARBA00023235"/>
    </source>
</evidence>
<dbReference type="OrthoDB" id="432234at2759"/>
<keyword evidence="10 15" id="KW-0233">DNA recombination</keyword>
<evidence type="ECO:0000256" key="3">
    <source>
        <dbReference type="ARBA" id="ARBA00022741"/>
    </source>
</evidence>
<evidence type="ECO:0000256" key="8">
    <source>
        <dbReference type="ARBA" id="ARBA00023125"/>
    </source>
</evidence>
<feature type="compositionally biased region" description="Pro residues" evidence="16">
    <location>
        <begin position="420"/>
        <end position="430"/>
    </location>
</feature>
<dbReference type="InterPro" id="IPR051055">
    <property type="entry name" value="PIF1_helicase"/>
</dbReference>
<evidence type="ECO:0000256" key="6">
    <source>
        <dbReference type="ARBA" id="ARBA00022806"/>
    </source>
</evidence>
<dbReference type="GO" id="GO:0016787">
    <property type="term" value="F:hydrolase activity"/>
    <property type="evidence" value="ECO:0007669"/>
    <property type="project" value="UniProtKB-KW"/>
</dbReference>
<organism evidence="18 19">
    <name type="scientific">Cudoniella acicularis</name>
    <dbReference type="NCBI Taxonomy" id="354080"/>
    <lineage>
        <taxon>Eukaryota</taxon>
        <taxon>Fungi</taxon>
        <taxon>Dikarya</taxon>
        <taxon>Ascomycota</taxon>
        <taxon>Pezizomycotina</taxon>
        <taxon>Leotiomycetes</taxon>
        <taxon>Helotiales</taxon>
        <taxon>Tricladiaceae</taxon>
        <taxon>Cudoniella</taxon>
    </lineage>
</organism>
<name>A0A8H4RP39_9HELO</name>
<evidence type="ECO:0000256" key="16">
    <source>
        <dbReference type="SAM" id="MobiDB-lite"/>
    </source>
</evidence>
<dbReference type="AlphaFoldDB" id="A0A8H4RP39"/>
<keyword evidence="12 15" id="KW-0413">Isomerase</keyword>
<dbReference type="GO" id="GO:0005739">
    <property type="term" value="C:mitochondrion"/>
    <property type="evidence" value="ECO:0007669"/>
    <property type="project" value="UniProtKB-SubCell"/>
</dbReference>
<comment type="similarity">
    <text evidence="15">Belongs to the helicase family. PIF1 subfamily.</text>
</comment>
<keyword evidence="6 15" id="KW-0347">Helicase</keyword>
<evidence type="ECO:0000256" key="11">
    <source>
        <dbReference type="ARBA" id="ARBA00023204"/>
    </source>
</evidence>
<evidence type="ECO:0000256" key="7">
    <source>
        <dbReference type="ARBA" id="ARBA00022840"/>
    </source>
</evidence>
<evidence type="ECO:0000313" key="19">
    <source>
        <dbReference type="Proteomes" id="UP000566819"/>
    </source>
</evidence>
<dbReference type="GO" id="GO:0006281">
    <property type="term" value="P:DNA repair"/>
    <property type="evidence" value="ECO:0007669"/>
    <property type="project" value="UniProtKB-UniRule"/>
</dbReference>
<dbReference type="InterPro" id="IPR027417">
    <property type="entry name" value="P-loop_NTPase"/>
</dbReference>
<evidence type="ECO:0000259" key="17">
    <source>
        <dbReference type="SMART" id="SM00382"/>
    </source>
</evidence>
<proteinExistence type="inferred from homology"/>
<feature type="compositionally biased region" description="Low complexity" evidence="16">
    <location>
        <begin position="320"/>
        <end position="333"/>
    </location>
</feature>
<evidence type="ECO:0000256" key="5">
    <source>
        <dbReference type="ARBA" id="ARBA00022801"/>
    </source>
</evidence>
<evidence type="ECO:0000256" key="2">
    <source>
        <dbReference type="ARBA" id="ARBA00004604"/>
    </source>
</evidence>
<keyword evidence="3 15" id="KW-0547">Nucleotide-binding</keyword>
<dbReference type="HAMAP" id="MF_03176">
    <property type="entry name" value="PIF1"/>
    <property type="match status" value="1"/>
</dbReference>
<dbReference type="Pfam" id="PF21530">
    <property type="entry name" value="Pif1_2B_dom"/>
    <property type="match status" value="1"/>
</dbReference>
<dbReference type="GO" id="GO:0043139">
    <property type="term" value="F:5'-3' DNA helicase activity"/>
    <property type="evidence" value="ECO:0007669"/>
    <property type="project" value="UniProtKB-UniRule"/>
</dbReference>
<feature type="region of interest" description="Disordered" evidence="16">
    <location>
        <begin position="272"/>
        <end position="335"/>
    </location>
</feature>
<accession>A0A8H4RP39</accession>
<keyword evidence="9 15" id="KW-0496">Mitochondrion</keyword>
<dbReference type="SMART" id="SM00382">
    <property type="entry name" value="AAA"/>
    <property type="match status" value="1"/>
</dbReference>
<dbReference type="CDD" id="cd18809">
    <property type="entry name" value="SF1_C_RecD"/>
    <property type="match status" value="1"/>
</dbReference>
<evidence type="ECO:0000256" key="15">
    <source>
        <dbReference type="HAMAP-Rule" id="MF_03176"/>
    </source>
</evidence>
<comment type="caution">
    <text evidence="18">The sequence shown here is derived from an EMBL/GenBank/DDBJ whole genome shotgun (WGS) entry which is preliminary data.</text>
</comment>
<dbReference type="Gene3D" id="3.40.50.300">
    <property type="entry name" value="P-loop containing nucleotide triphosphate hydrolases"/>
    <property type="match status" value="1"/>
</dbReference>
<dbReference type="InterPro" id="IPR048293">
    <property type="entry name" value="PIF1_RRM3_pfh1"/>
</dbReference>
<evidence type="ECO:0000256" key="13">
    <source>
        <dbReference type="ARBA" id="ARBA00023242"/>
    </source>
</evidence>
<dbReference type="PANTHER" id="PTHR47642">
    <property type="entry name" value="ATP-DEPENDENT DNA HELICASE"/>
    <property type="match status" value="1"/>
</dbReference>
<evidence type="ECO:0000313" key="18">
    <source>
        <dbReference type="EMBL" id="KAF4633113.1"/>
    </source>
</evidence>
<feature type="domain" description="AAA+ ATPase" evidence="17">
    <location>
        <begin position="642"/>
        <end position="952"/>
    </location>
</feature>
<evidence type="ECO:0000256" key="14">
    <source>
        <dbReference type="ARBA" id="ARBA00048954"/>
    </source>
</evidence>
<evidence type="ECO:0000256" key="9">
    <source>
        <dbReference type="ARBA" id="ARBA00023128"/>
    </source>
</evidence>
<keyword evidence="7 15" id="KW-0067">ATP-binding</keyword>
<evidence type="ECO:0000256" key="10">
    <source>
        <dbReference type="ARBA" id="ARBA00023172"/>
    </source>
</evidence>
<keyword evidence="19" id="KW-1185">Reference proteome</keyword>
<dbReference type="Proteomes" id="UP000566819">
    <property type="component" value="Unassembled WGS sequence"/>
</dbReference>
<comment type="cofactor">
    <cofactor evidence="1 15">
        <name>Mg(2+)</name>
        <dbReference type="ChEBI" id="CHEBI:18420"/>
    </cofactor>
</comment>
<dbReference type="GO" id="GO:0003697">
    <property type="term" value="F:single-stranded DNA binding"/>
    <property type="evidence" value="ECO:0007669"/>
    <property type="project" value="UniProtKB-ARBA"/>
</dbReference>
<dbReference type="GO" id="GO:0005730">
    <property type="term" value="C:nucleolus"/>
    <property type="evidence" value="ECO:0007669"/>
    <property type="project" value="UniProtKB-SubCell"/>
</dbReference>
<dbReference type="EMBL" id="JAAMPI010000288">
    <property type="protein sequence ID" value="KAF4633113.1"/>
    <property type="molecule type" value="Genomic_DNA"/>
</dbReference>
<feature type="region of interest" description="Disordered" evidence="16">
    <location>
        <begin position="418"/>
        <end position="515"/>
    </location>
</feature>
<dbReference type="PANTHER" id="PTHR47642:SF5">
    <property type="entry name" value="ATP-DEPENDENT DNA HELICASE"/>
    <property type="match status" value="1"/>
</dbReference>
<dbReference type="FunFam" id="3.40.50.300:FF:001226">
    <property type="entry name" value="ATP-dependent DNA helicase PIF1"/>
    <property type="match status" value="1"/>
</dbReference>
<gene>
    <name evidence="15" type="primary">PIF1</name>
    <name evidence="18" type="ORF">G7Y89_g5004</name>
</gene>
<reference evidence="18 19" key="1">
    <citation type="submission" date="2020-03" db="EMBL/GenBank/DDBJ databases">
        <title>Draft Genome Sequence of Cudoniella acicularis.</title>
        <authorList>
            <person name="Buettner E."/>
            <person name="Kellner H."/>
        </authorList>
    </citation>
    <scope>NUCLEOTIDE SEQUENCE [LARGE SCALE GENOMIC DNA]</scope>
    <source>
        <strain evidence="18 19">DSM 108380</strain>
    </source>
</reference>
<comment type="subcellular location">
    <subcellularLocation>
        <location evidence="2">Nucleus</location>
        <location evidence="2">Nucleolus</location>
    </subcellularLocation>
    <subcellularLocation>
        <location evidence="15">Nucleus</location>
    </subcellularLocation>
    <subcellularLocation>
        <location evidence="15">Mitochondrion</location>
    </subcellularLocation>
</comment>